<dbReference type="InterPro" id="IPR043502">
    <property type="entry name" value="DNA/RNA_pol_sf"/>
</dbReference>
<proteinExistence type="predicted"/>
<organism evidence="2 3">
    <name type="scientific">Eisenbergiella tayi</name>
    <dbReference type="NCBI Taxonomy" id="1432052"/>
    <lineage>
        <taxon>Bacteria</taxon>
        <taxon>Bacillati</taxon>
        <taxon>Bacillota</taxon>
        <taxon>Clostridia</taxon>
        <taxon>Lachnospirales</taxon>
        <taxon>Lachnospiraceae</taxon>
        <taxon>Eisenbergiella</taxon>
    </lineage>
</organism>
<sequence length="603" mass="70638">MRNPDNVLNSLREHSAQPSYTFDRLYRNLYNPDFLFAAYQNIYAAKGNMTAGVDGQTIDTMSQERIARLIEQLKGEQYHPYPARRTYIPKKNGKLRPLGVPSIDDKLVQEAARMILEAIYDDSFEDTSHGFRPGKSCHTALRQIQNRFTRCKWFVEGDIKGFFDNIDHNTLINILRKRIKDEKFLRLIRKFLNAGYMEDNKFHETYSGAVQGGIISPILANIYLDQFDKYMKEYKSGFEKGRKRTVLKSYARTGDKRHRMVEKISKTKNQEVRQTLIAELKEFDKIYHTMPRSDAVDTSFRRLQYTRYADDFLIGVIGSKADAELIKQDVGKYLAEKLKLDLSEEKTLVTIATDKARFLGYDIRARKPSNLQRKTKRGCYARNYNGHIVLEVPTELVQKKLLQLGAMEIRTVDGKEIWKPTHRGELTNRKDIYILNQYNGEVRGICNYYSIANNRSKLHKFRYIMEYSMYKTFACKYRTTKRKIIEKYHIDKDFGVRYTDWKGKERIRLFWKGSLARNDFPQEAKVDTVHKSAKIKTNPSLADRLKAQTCEWCGKRTPDVVMHQVRTLSELDDSQPWNIFMKKINRKTMVVCPGCHEMIHNAD</sequence>
<dbReference type="CDD" id="cd01651">
    <property type="entry name" value="RT_G2_intron"/>
    <property type="match status" value="1"/>
</dbReference>
<dbReference type="PROSITE" id="PS50878">
    <property type="entry name" value="RT_POL"/>
    <property type="match status" value="1"/>
</dbReference>
<gene>
    <name evidence="2" type="primary">ltrA_1</name>
    <name evidence="2" type="ORF">BEI61_02866</name>
</gene>
<dbReference type="PANTHER" id="PTHR34047">
    <property type="entry name" value="NUCLEAR INTRON MATURASE 1, MITOCHONDRIAL-RELATED"/>
    <property type="match status" value="1"/>
</dbReference>
<dbReference type="Pfam" id="PF01348">
    <property type="entry name" value="Intron_maturas2"/>
    <property type="match status" value="1"/>
</dbReference>
<dbReference type="GO" id="GO:0006397">
    <property type="term" value="P:mRNA processing"/>
    <property type="evidence" value="ECO:0007669"/>
    <property type="project" value="InterPro"/>
</dbReference>
<accession>A0A1E3AFK4</accession>
<comment type="caution">
    <text evidence="2">The sequence shown here is derived from an EMBL/GenBank/DDBJ whole genome shotgun (WGS) entry which is preliminary data.</text>
</comment>
<name>A0A1E3AFK4_9FIRM</name>
<dbReference type="InterPro" id="IPR024937">
    <property type="entry name" value="Domain_X"/>
</dbReference>
<dbReference type="InterPro" id="IPR051083">
    <property type="entry name" value="GrpII_Intron_Splice-Mob/Def"/>
</dbReference>
<reference evidence="2 3" key="1">
    <citation type="submission" date="2016-07" db="EMBL/GenBank/DDBJ databases">
        <title>Characterization of isolates of Eisenbergiella tayi derived from blood cultures, using whole genome sequencing.</title>
        <authorList>
            <person name="Burdz T."/>
            <person name="Wiebe D."/>
            <person name="Huynh C."/>
            <person name="Bernard K."/>
        </authorList>
    </citation>
    <scope>NUCLEOTIDE SEQUENCE [LARGE SCALE GENOMIC DNA]</scope>
    <source>
        <strain evidence="2 3">NML 110608</strain>
    </source>
</reference>
<protein>
    <submittedName>
        <fullName evidence="2">Group II intron-encoded protein LtrA</fullName>
    </submittedName>
</protein>
<dbReference type="RefSeq" id="WP_069152734.1">
    <property type="nucleotide sequence ID" value="NZ_CAJLDD010000006.1"/>
</dbReference>
<dbReference type="Proteomes" id="UP000094067">
    <property type="component" value="Unassembled WGS sequence"/>
</dbReference>
<evidence type="ECO:0000313" key="2">
    <source>
        <dbReference type="EMBL" id="ODM06976.1"/>
    </source>
</evidence>
<dbReference type="InterPro" id="IPR049030">
    <property type="entry name" value="AI2M-like_HNH"/>
</dbReference>
<dbReference type="Pfam" id="PF00078">
    <property type="entry name" value="RVT_1"/>
    <property type="match status" value="1"/>
</dbReference>
<dbReference type="AlphaFoldDB" id="A0A1E3AFK4"/>
<dbReference type="SUPFAM" id="SSF56672">
    <property type="entry name" value="DNA/RNA polymerases"/>
    <property type="match status" value="1"/>
</dbReference>
<evidence type="ECO:0000313" key="3">
    <source>
        <dbReference type="Proteomes" id="UP000094067"/>
    </source>
</evidence>
<dbReference type="InterPro" id="IPR000477">
    <property type="entry name" value="RT_dom"/>
</dbReference>
<evidence type="ECO:0000259" key="1">
    <source>
        <dbReference type="PROSITE" id="PS50878"/>
    </source>
</evidence>
<dbReference type="PATRIC" id="fig|1432052.4.peg.3196"/>
<dbReference type="EMBL" id="MCGH01000002">
    <property type="protein sequence ID" value="ODM06976.1"/>
    <property type="molecule type" value="Genomic_DNA"/>
</dbReference>
<dbReference type="PANTHER" id="PTHR34047:SF8">
    <property type="entry name" value="PROTEIN YKFC"/>
    <property type="match status" value="1"/>
</dbReference>
<dbReference type="Pfam" id="PF21368">
    <property type="entry name" value="AI2M-like_HNH"/>
    <property type="match status" value="1"/>
</dbReference>
<feature type="domain" description="Reverse transcriptase" evidence="1">
    <location>
        <begin position="69"/>
        <end position="363"/>
    </location>
</feature>